<dbReference type="Pfam" id="PF05686">
    <property type="entry name" value="Glyco_transf_90"/>
    <property type="match status" value="1"/>
</dbReference>
<reference evidence="2" key="1">
    <citation type="journal article" date="2014" name="Genome Announc.">
        <title>Draft Genome Sequence of the Yeast Pseudozyma antarctica Type Strain JCM10317, a Producer of the Glycolipid Biosurfactants, Mannosylerythritol Lipids.</title>
        <authorList>
            <person name="Saika A."/>
            <person name="Koike H."/>
            <person name="Hori T."/>
            <person name="Fukuoka T."/>
            <person name="Sato S."/>
            <person name="Habe H."/>
            <person name="Kitamoto D."/>
            <person name="Morita T."/>
        </authorList>
    </citation>
    <scope>NUCLEOTIDE SEQUENCE [LARGE SCALE GENOMIC DNA]</scope>
    <source>
        <strain evidence="2">JCM 10317</strain>
    </source>
</reference>
<protein>
    <submittedName>
        <fullName evidence="1">Uncharacterized protein</fullName>
    </submittedName>
</protein>
<dbReference type="SMART" id="SM00672">
    <property type="entry name" value="CAP10"/>
    <property type="match status" value="1"/>
</dbReference>
<dbReference type="GeneID" id="26303873"/>
<dbReference type="InterPro" id="IPR006598">
    <property type="entry name" value="CAP10"/>
</dbReference>
<dbReference type="Proteomes" id="UP000053758">
    <property type="component" value="Unassembled WGS sequence"/>
</dbReference>
<name>A0A081CDQ5_PSEA2</name>
<dbReference type="EMBL" id="DF830073">
    <property type="protein sequence ID" value="GAK64801.1"/>
    <property type="molecule type" value="Genomic_DNA"/>
</dbReference>
<dbReference type="InterPro" id="IPR051091">
    <property type="entry name" value="O-Glucosyltr/Glycosyltrsf_90"/>
</dbReference>
<evidence type="ECO:0000313" key="2">
    <source>
        <dbReference type="Proteomes" id="UP000053758"/>
    </source>
</evidence>
<evidence type="ECO:0000313" key="1">
    <source>
        <dbReference type="EMBL" id="GAK64801.1"/>
    </source>
</evidence>
<sequence>MPSRPNTRKSSTLQSAQGAPMAGFAAVFVGLCLLFSFVPLATVFPDHELPSQSARSGQPSLSARVQNELHLEQPRCRNEFSRLYPQLAANEAAWRNKGGIKYDHVQNAAQNCRHGCVHLIIKHGQIFVRAQVKDWQSRVRSTMQLLTAAYQGASEDEKARIDGTELVISTADFDGFTDPASRGAGWVLDKRVNDTEGQYLFPDFSFASWPEAGIASYPEFRRDAEQVNAETPWHDKLNPAFWRGDALKGSNIAVRASLLDVATGPGTESWSDIKRTSFWEEGPGIGKIVPPEEHCRHKFLIHSEGVAYSGRSKFILGCQSTVVMHALEWEQHFHPALIATPNSADQNIIRLDGRYFEALPATMHELIQQEEASASAVTDFRRPGLTTGKRVATNAKRTLTDRYLTPAATACYIRAALLSYSAAMDRSSWPNHQGPALKEGAGVKPGAGTPKGSLKELGVTGDIEYGVWQNLGQPEWPPA</sequence>
<dbReference type="PANTHER" id="PTHR12203:SF107">
    <property type="entry name" value="GLYCOSYL TRANSFERASE CAP10 DOMAIN-CONTAINING PROTEIN"/>
    <property type="match status" value="1"/>
</dbReference>
<organism evidence="1 2">
    <name type="scientific">Pseudozyma antarctica</name>
    <name type="common">Yeast</name>
    <name type="synonym">Candida antarctica</name>
    <dbReference type="NCBI Taxonomy" id="84753"/>
    <lineage>
        <taxon>Eukaryota</taxon>
        <taxon>Fungi</taxon>
        <taxon>Dikarya</taxon>
        <taxon>Basidiomycota</taxon>
        <taxon>Ustilaginomycotina</taxon>
        <taxon>Ustilaginomycetes</taxon>
        <taxon>Ustilaginales</taxon>
        <taxon>Ustilaginaceae</taxon>
        <taxon>Moesziomyces</taxon>
    </lineage>
</organism>
<proteinExistence type="predicted"/>
<dbReference type="AlphaFoldDB" id="A0A081CDQ5"/>
<keyword evidence="2" id="KW-1185">Reference proteome</keyword>
<dbReference type="PANTHER" id="PTHR12203">
    <property type="entry name" value="KDEL LYS-ASP-GLU-LEU CONTAINING - RELATED"/>
    <property type="match status" value="1"/>
</dbReference>
<dbReference type="HOGENOM" id="CLU_028539_2_1_1"/>
<accession>A0A081CDQ5</accession>
<dbReference type="OrthoDB" id="202415at2759"/>
<gene>
    <name evidence="1" type="ORF">PAN0_006d3016</name>
</gene>
<dbReference type="RefSeq" id="XP_014657144.1">
    <property type="nucleotide sequence ID" value="XM_014801658.1"/>
</dbReference>